<comment type="caution">
    <text evidence="2">The sequence shown here is derived from an EMBL/GenBank/DDBJ whole genome shotgun (WGS) entry which is preliminary data.</text>
</comment>
<accession>A0ABV6EUN4</accession>
<evidence type="ECO:0000313" key="3">
    <source>
        <dbReference type="Proteomes" id="UP001589775"/>
    </source>
</evidence>
<keyword evidence="1" id="KW-0812">Transmembrane</keyword>
<dbReference type="Proteomes" id="UP001589775">
    <property type="component" value="Unassembled WGS sequence"/>
</dbReference>
<keyword evidence="3" id="KW-1185">Reference proteome</keyword>
<gene>
    <name evidence="2" type="ORF">ACFFJ6_15600</name>
</gene>
<keyword evidence="1" id="KW-1133">Transmembrane helix</keyword>
<evidence type="ECO:0000256" key="1">
    <source>
        <dbReference type="SAM" id="Phobius"/>
    </source>
</evidence>
<protein>
    <submittedName>
        <fullName evidence="2">Uncharacterized protein</fullName>
    </submittedName>
</protein>
<reference evidence="2 3" key="1">
    <citation type="submission" date="2024-09" db="EMBL/GenBank/DDBJ databases">
        <authorList>
            <person name="Sun Q."/>
            <person name="Mori K."/>
        </authorList>
    </citation>
    <scope>NUCLEOTIDE SEQUENCE [LARGE SCALE GENOMIC DNA]</scope>
    <source>
        <strain evidence="2 3">KCTC 23279</strain>
    </source>
</reference>
<feature type="transmembrane region" description="Helical" evidence="1">
    <location>
        <begin position="23"/>
        <end position="47"/>
    </location>
</feature>
<dbReference type="EMBL" id="JBHLWM010000005">
    <property type="protein sequence ID" value="MFC0241914.1"/>
    <property type="molecule type" value="Genomic_DNA"/>
</dbReference>
<proteinExistence type="predicted"/>
<evidence type="ECO:0000313" key="2">
    <source>
        <dbReference type="EMBL" id="MFC0241914.1"/>
    </source>
</evidence>
<dbReference type="RefSeq" id="WP_254985435.1">
    <property type="nucleotide sequence ID" value="NZ_JBHLWM010000005.1"/>
</dbReference>
<organism evidence="2 3">
    <name type="scientific">Rhodopseudomonas telluris</name>
    <dbReference type="NCBI Taxonomy" id="644215"/>
    <lineage>
        <taxon>Bacteria</taxon>
        <taxon>Pseudomonadati</taxon>
        <taxon>Pseudomonadota</taxon>
        <taxon>Alphaproteobacteria</taxon>
        <taxon>Hyphomicrobiales</taxon>
        <taxon>Nitrobacteraceae</taxon>
        <taxon>Rhodopseudomonas</taxon>
    </lineage>
</organism>
<keyword evidence="1" id="KW-0472">Membrane</keyword>
<sequence>MTRSPGPEAGFVPRSKPFGSLRLMRAVAASLAVAVVLLSVILLLAVASTQSSMAMPFAN</sequence>
<name>A0ABV6EUN4_9BRAD</name>